<dbReference type="OrthoDB" id="96314at2759"/>
<comment type="similarity">
    <text evidence="1">Belongs to the sulfatase family.</text>
</comment>
<feature type="compositionally biased region" description="Basic residues" evidence="2">
    <location>
        <begin position="754"/>
        <end position="764"/>
    </location>
</feature>
<evidence type="ECO:0000259" key="3">
    <source>
        <dbReference type="Pfam" id="PF00884"/>
    </source>
</evidence>
<feature type="compositionally biased region" description="Pro residues" evidence="2">
    <location>
        <begin position="729"/>
        <end position="738"/>
    </location>
</feature>
<dbReference type="GO" id="GO:0005539">
    <property type="term" value="F:glycosaminoglycan binding"/>
    <property type="evidence" value="ECO:0007669"/>
    <property type="project" value="TreeGrafter"/>
</dbReference>
<proteinExistence type="inferred from homology"/>
<reference evidence="4" key="1">
    <citation type="journal article" date="2020" name="bioRxiv">
        <title>Comparative genomics of Chlamydomonas.</title>
        <authorList>
            <person name="Craig R.J."/>
            <person name="Hasan A.R."/>
            <person name="Ness R.W."/>
            <person name="Keightley P.D."/>
        </authorList>
    </citation>
    <scope>NUCLEOTIDE SEQUENCE</scope>
    <source>
        <strain evidence="4">CCAP 11/70</strain>
    </source>
</reference>
<evidence type="ECO:0000256" key="2">
    <source>
        <dbReference type="SAM" id="MobiDB-lite"/>
    </source>
</evidence>
<dbReference type="Proteomes" id="UP000612055">
    <property type="component" value="Unassembled WGS sequence"/>
</dbReference>
<dbReference type="InterPro" id="IPR000917">
    <property type="entry name" value="Sulfatase_N"/>
</dbReference>
<dbReference type="FunFam" id="3.40.720.10:FF:000097">
    <property type="entry name" value="Predicted protein"/>
    <property type="match status" value="1"/>
</dbReference>
<dbReference type="EMBL" id="JAEHOE010000023">
    <property type="protein sequence ID" value="KAG2495707.1"/>
    <property type="molecule type" value="Genomic_DNA"/>
</dbReference>
<feature type="region of interest" description="Disordered" evidence="2">
    <location>
        <begin position="504"/>
        <end position="551"/>
    </location>
</feature>
<evidence type="ECO:0000313" key="5">
    <source>
        <dbReference type="Proteomes" id="UP000612055"/>
    </source>
</evidence>
<dbReference type="SUPFAM" id="SSF53649">
    <property type="entry name" value="Alkaline phosphatase-like"/>
    <property type="match status" value="1"/>
</dbReference>
<dbReference type="InterPro" id="IPR017850">
    <property type="entry name" value="Alkaline_phosphatase_core_sf"/>
</dbReference>
<feature type="region of interest" description="Disordered" evidence="2">
    <location>
        <begin position="721"/>
        <end position="789"/>
    </location>
</feature>
<organism evidence="4 5">
    <name type="scientific">Edaphochlamys debaryana</name>
    <dbReference type="NCBI Taxonomy" id="47281"/>
    <lineage>
        <taxon>Eukaryota</taxon>
        <taxon>Viridiplantae</taxon>
        <taxon>Chlorophyta</taxon>
        <taxon>core chlorophytes</taxon>
        <taxon>Chlorophyceae</taxon>
        <taxon>CS clade</taxon>
        <taxon>Chlamydomonadales</taxon>
        <taxon>Chlamydomonadales incertae sedis</taxon>
        <taxon>Edaphochlamys</taxon>
    </lineage>
</organism>
<evidence type="ECO:0000313" key="4">
    <source>
        <dbReference type="EMBL" id="KAG2495707.1"/>
    </source>
</evidence>
<feature type="compositionally biased region" description="Acidic residues" evidence="2">
    <location>
        <begin position="531"/>
        <end position="541"/>
    </location>
</feature>
<dbReference type="PANTHER" id="PTHR43108">
    <property type="entry name" value="N-ACETYLGLUCOSAMINE-6-SULFATASE FAMILY MEMBER"/>
    <property type="match status" value="1"/>
</dbReference>
<gene>
    <name evidence="4" type="ORF">HYH03_006307</name>
</gene>
<keyword evidence="5" id="KW-1185">Reference proteome</keyword>
<feature type="compositionally biased region" description="Pro residues" evidence="2">
    <location>
        <begin position="390"/>
        <end position="403"/>
    </location>
</feature>
<name>A0A835Y3A2_9CHLO</name>
<feature type="compositionally biased region" description="Basic residues" evidence="2">
    <location>
        <begin position="779"/>
        <end position="789"/>
    </location>
</feature>
<sequence>MLHKHFRLQGTEFPHFVTPIADCCPSRTVLLTGRHCHNTNLTSNIAPGGGYIGFKTKQLDKSYLPLWLQATGYRTMLAGKALNGFEYGAADKLGCLTGWDRLFGITRPPTKDDVEEMQRLSKQDPPQYLRWSYTDCKYVDKFQSTFPDDYTFEQAYAFAEDAVDAGQPFFLHISPASPHDDYDTADQYPIIPPWAKDVLPGLKVPKGPNYGKPCSPRLGMCGQRPLFWNVSLSDAQYRARMQAMLGIDAQLDRLITKLDCLGVLNNTYVIFTSDNGFKLGHHNIAQEKWTYFEEDVALPLFVRGPGIPKGVYAATVQASMVDLSATIASLAGASPTPGYQQDGAPLPFDLVASLNPNPNSPFGTYAGPFWSGKTLAAATPANNTCARPTRSPPRPPLPSPSPPSRRNGLAITTPDPSLLNTQSVETGDSLGATIGSIGSIESIGLIGSTPRNLAVIDHEVPAYHATEHVGFEARYDSLAAAARDLGEAGGAAAAWEWLQAAEAAGAGGSQGHSEEQGAEGAWRGEAKEAAEEGDEGQEEEGQPQSRTLLQTSPWSNVALIETFKTGDPWPGNDYRVVRACLPPSAAVAQSPQRGSSRRGNVCYKYVAYCAVRADPGKILVNQLFNLSSDPAEIDDLMLRNPRPAALQKLVNRLDAVLTVLSYCWGRTCTDPFSHIHGPDGGVHDLAAALDPKYDSLYAGYSKLGFKKCLEIYAGLGSELPDMRLVPQPQQSPPPPSPPSSTQSPPSSQPPPSPRRARRPRRPSRAPKPPTRPPRPPPRPPRRPTRPPRA</sequence>
<feature type="compositionally biased region" description="Polar residues" evidence="2">
    <location>
        <begin position="542"/>
        <end position="551"/>
    </location>
</feature>
<feature type="domain" description="Sulfatase N-terminal" evidence="3">
    <location>
        <begin position="9"/>
        <end position="333"/>
    </location>
</feature>
<dbReference type="Pfam" id="PF00884">
    <property type="entry name" value="Sulfatase"/>
    <property type="match status" value="1"/>
</dbReference>
<feature type="compositionally biased region" description="Pro residues" evidence="2">
    <location>
        <begin position="765"/>
        <end position="778"/>
    </location>
</feature>
<accession>A0A835Y3A2</accession>
<dbReference type="GO" id="GO:0008449">
    <property type="term" value="F:N-acetylglucosamine-6-sulfatase activity"/>
    <property type="evidence" value="ECO:0007669"/>
    <property type="project" value="TreeGrafter"/>
</dbReference>
<evidence type="ECO:0000256" key="1">
    <source>
        <dbReference type="ARBA" id="ARBA00008779"/>
    </source>
</evidence>
<dbReference type="Gene3D" id="3.40.720.10">
    <property type="entry name" value="Alkaline Phosphatase, subunit A"/>
    <property type="match status" value="1"/>
</dbReference>
<feature type="region of interest" description="Disordered" evidence="2">
    <location>
        <begin position="380"/>
        <end position="421"/>
    </location>
</feature>
<comment type="caution">
    <text evidence="4">The sequence shown here is derived from an EMBL/GenBank/DDBJ whole genome shotgun (WGS) entry which is preliminary data.</text>
</comment>
<dbReference type="PANTHER" id="PTHR43108:SF8">
    <property type="entry name" value="SD21168P"/>
    <property type="match status" value="1"/>
</dbReference>
<dbReference type="AlphaFoldDB" id="A0A835Y3A2"/>
<protein>
    <recommendedName>
        <fullName evidence="3">Sulfatase N-terminal domain-containing protein</fullName>
    </recommendedName>
</protein>